<feature type="transmembrane region" description="Helical" evidence="8">
    <location>
        <begin position="482"/>
        <end position="500"/>
    </location>
</feature>
<feature type="transmembrane region" description="Helical" evidence="8">
    <location>
        <begin position="85"/>
        <end position="112"/>
    </location>
</feature>
<dbReference type="PANTHER" id="PTHR42718:SF9">
    <property type="entry name" value="MAJOR FACILITATOR SUPERFAMILY MULTIDRUG TRANSPORTER MFSC"/>
    <property type="match status" value="1"/>
</dbReference>
<dbReference type="PROSITE" id="PS50850">
    <property type="entry name" value="MFS"/>
    <property type="match status" value="1"/>
</dbReference>
<evidence type="ECO:0000256" key="1">
    <source>
        <dbReference type="ARBA" id="ARBA00004651"/>
    </source>
</evidence>
<dbReference type="Proteomes" id="UP000248795">
    <property type="component" value="Unassembled WGS sequence"/>
</dbReference>
<dbReference type="Pfam" id="PF07690">
    <property type="entry name" value="MFS_1"/>
    <property type="match status" value="1"/>
</dbReference>
<organism evidence="10 11">
    <name type="scientific">Aestuariivirga litoralis</name>
    <dbReference type="NCBI Taxonomy" id="2650924"/>
    <lineage>
        <taxon>Bacteria</taxon>
        <taxon>Pseudomonadati</taxon>
        <taxon>Pseudomonadota</taxon>
        <taxon>Alphaproteobacteria</taxon>
        <taxon>Hyphomicrobiales</taxon>
        <taxon>Aestuariivirgaceae</taxon>
        <taxon>Aestuariivirga</taxon>
    </lineage>
</organism>
<keyword evidence="7 8" id="KW-0472">Membrane</keyword>
<evidence type="ECO:0000313" key="11">
    <source>
        <dbReference type="Proteomes" id="UP000248795"/>
    </source>
</evidence>
<feature type="transmembrane region" description="Helical" evidence="8">
    <location>
        <begin position="207"/>
        <end position="226"/>
    </location>
</feature>
<feature type="domain" description="Major facilitator superfamily (MFS) profile" evidence="9">
    <location>
        <begin position="19"/>
        <end position="505"/>
    </location>
</feature>
<proteinExistence type="inferred from homology"/>
<evidence type="ECO:0000256" key="6">
    <source>
        <dbReference type="ARBA" id="ARBA00022989"/>
    </source>
</evidence>
<evidence type="ECO:0000256" key="3">
    <source>
        <dbReference type="ARBA" id="ARBA00022448"/>
    </source>
</evidence>
<dbReference type="AlphaFoldDB" id="A0A2W2ARF7"/>
<evidence type="ECO:0000259" key="9">
    <source>
        <dbReference type="PROSITE" id="PS50850"/>
    </source>
</evidence>
<evidence type="ECO:0000256" key="8">
    <source>
        <dbReference type="SAM" id="Phobius"/>
    </source>
</evidence>
<name>A0A2W2ARF7_9HYPH</name>
<dbReference type="InterPro" id="IPR020846">
    <property type="entry name" value="MFS_dom"/>
</dbReference>
<dbReference type="Gene3D" id="1.20.1720.10">
    <property type="entry name" value="Multidrug resistance protein D"/>
    <property type="match status" value="1"/>
</dbReference>
<sequence length="518" mass="55379">MTESALAAKPLSETRKWLGFAALCIGMFMAVLDIQIVITSLGVIEKALKIGADRMSWVQTSYLIAEIVTIPLTGVLMRMFSMRRLLIIAIVMFTAASVGCALSNGFATLVAFRVLQGMAAGVLMPLVFAAVFLLFKPGTEQGIATVLAAVVAVIAPSTGPIVGGLITETFSWQWLFLINTVPGAITLVLGALCLPRERMELGLLRDLDFVSILFIAISLACLEIGLKEAPDMGWFSPVTLALFAGFALLLTLTIIRPRPAVDFSLFRDRYLAYGCALSFILGIGLYGSVYLLPVFLSLVRYLGPIEIGTVMIVTGAAQLVSAPLSVLLDRVMPARFLSMVGFALFAAGLAMSGFETRLSGYDELFWPQVVRGVALGLCIVPVTRFAMGFLPPEKVSDASGLYNLSRALGGIIGIALIDTLLFTRSAEHADRIKDLMTSDPEAAARFLQITADELPDPTDPMGLLGVMDVIQEGAVTVAVNEAWLLMGGATLIALVLLVMLGPIREPKPGVPLGQQAEF</sequence>
<dbReference type="NCBIfam" id="TIGR00711">
    <property type="entry name" value="efflux_EmrB"/>
    <property type="match status" value="1"/>
</dbReference>
<evidence type="ECO:0000256" key="7">
    <source>
        <dbReference type="ARBA" id="ARBA00023136"/>
    </source>
</evidence>
<keyword evidence="3" id="KW-0813">Transport</keyword>
<feature type="transmembrane region" description="Helical" evidence="8">
    <location>
        <begin position="20"/>
        <end position="44"/>
    </location>
</feature>
<comment type="caution">
    <text evidence="10">The sequence shown here is derived from an EMBL/GenBank/DDBJ whole genome shotgun (WGS) entry which is preliminary data.</text>
</comment>
<keyword evidence="6 8" id="KW-1133">Transmembrane helix</keyword>
<keyword evidence="5 8" id="KW-0812">Transmembrane</keyword>
<accession>A0A2W2ARF7</accession>
<feature type="transmembrane region" description="Helical" evidence="8">
    <location>
        <begin position="232"/>
        <end position="255"/>
    </location>
</feature>
<reference evidence="11" key="1">
    <citation type="submission" date="2018-06" db="EMBL/GenBank/DDBJ databases">
        <title>Aestuariibacter litoralis strain KCTC 52945T.</title>
        <authorList>
            <person name="Li X."/>
            <person name="Salam N."/>
            <person name="Li J.-L."/>
            <person name="Chen Y.-M."/>
            <person name="Yang Z.-W."/>
            <person name="Zhang L.-Y."/>
            <person name="Han M.-X."/>
            <person name="Xiao M."/>
            <person name="Li W.-J."/>
        </authorList>
    </citation>
    <scope>NUCLEOTIDE SEQUENCE [LARGE SCALE GENOMIC DNA]</scope>
    <source>
        <strain evidence="11">KCTC 52945</strain>
    </source>
</reference>
<evidence type="ECO:0000313" key="10">
    <source>
        <dbReference type="EMBL" id="PZF76222.1"/>
    </source>
</evidence>
<dbReference type="InterPro" id="IPR004638">
    <property type="entry name" value="EmrB-like"/>
</dbReference>
<feature type="transmembrane region" description="Helical" evidence="8">
    <location>
        <begin position="142"/>
        <end position="166"/>
    </location>
</feature>
<dbReference type="EMBL" id="QKVK01000006">
    <property type="protein sequence ID" value="PZF76222.1"/>
    <property type="molecule type" value="Genomic_DNA"/>
</dbReference>
<feature type="transmembrane region" description="Helical" evidence="8">
    <location>
        <begin position="118"/>
        <end position="135"/>
    </location>
</feature>
<comment type="similarity">
    <text evidence="2">Belongs to the major facilitator superfamily. EmrB family.</text>
</comment>
<feature type="transmembrane region" description="Helical" evidence="8">
    <location>
        <begin position="270"/>
        <end position="295"/>
    </location>
</feature>
<feature type="transmembrane region" description="Helical" evidence="8">
    <location>
        <begin position="301"/>
        <end position="324"/>
    </location>
</feature>
<keyword evidence="4" id="KW-1003">Cell membrane</keyword>
<dbReference type="GO" id="GO:0005886">
    <property type="term" value="C:plasma membrane"/>
    <property type="evidence" value="ECO:0007669"/>
    <property type="project" value="UniProtKB-SubCell"/>
</dbReference>
<dbReference type="InterPro" id="IPR036259">
    <property type="entry name" value="MFS_trans_sf"/>
</dbReference>
<dbReference type="Gene3D" id="1.20.1250.20">
    <property type="entry name" value="MFS general substrate transporter like domains"/>
    <property type="match status" value="1"/>
</dbReference>
<feature type="transmembrane region" description="Helical" evidence="8">
    <location>
        <begin position="336"/>
        <end position="354"/>
    </location>
</feature>
<evidence type="ECO:0000256" key="2">
    <source>
        <dbReference type="ARBA" id="ARBA00008537"/>
    </source>
</evidence>
<dbReference type="GO" id="GO:0022857">
    <property type="term" value="F:transmembrane transporter activity"/>
    <property type="evidence" value="ECO:0007669"/>
    <property type="project" value="InterPro"/>
</dbReference>
<evidence type="ECO:0000256" key="4">
    <source>
        <dbReference type="ARBA" id="ARBA00022475"/>
    </source>
</evidence>
<feature type="transmembrane region" description="Helical" evidence="8">
    <location>
        <begin position="366"/>
        <end position="386"/>
    </location>
</feature>
<comment type="subcellular location">
    <subcellularLocation>
        <location evidence="1">Cell membrane</location>
        <topology evidence="1">Multi-pass membrane protein</topology>
    </subcellularLocation>
</comment>
<dbReference type="PANTHER" id="PTHR42718">
    <property type="entry name" value="MAJOR FACILITATOR SUPERFAMILY MULTIDRUG TRANSPORTER MFSC"/>
    <property type="match status" value="1"/>
</dbReference>
<feature type="transmembrane region" description="Helical" evidence="8">
    <location>
        <begin position="407"/>
        <end position="426"/>
    </location>
</feature>
<evidence type="ECO:0000256" key="5">
    <source>
        <dbReference type="ARBA" id="ARBA00022692"/>
    </source>
</evidence>
<protein>
    <submittedName>
        <fullName evidence="10">MFS transporter</fullName>
    </submittedName>
</protein>
<gene>
    <name evidence="10" type="ORF">DK847_13540</name>
</gene>
<dbReference type="InterPro" id="IPR011701">
    <property type="entry name" value="MFS"/>
</dbReference>
<keyword evidence="11" id="KW-1185">Reference proteome</keyword>
<feature type="transmembrane region" description="Helical" evidence="8">
    <location>
        <begin position="172"/>
        <end position="195"/>
    </location>
</feature>
<dbReference type="SUPFAM" id="SSF103473">
    <property type="entry name" value="MFS general substrate transporter"/>
    <property type="match status" value="1"/>
</dbReference>